<dbReference type="PROSITE" id="PS51272">
    <property type="entry name" value="SLH"/>
    <property type="match status" value="2"/>
</dbReference>
<dbReference type="Gene3D" id="2.60.40.740">
    <property type="match status" value="1"/>
</dbReference>
<gene>
    <name evidence="3" type="ORF">HMPREF9225_1960</name>
</gene>
<feature type="signal peptide" evidence="1">
    <location>
        <begin position="1"/>
        <end position="20"/>
    </location>
</feature>
<dbReference type="RefSeq" id="WP_008902735.1">
    <property type="nucleotide sequence ID" value="NZ_GL397071.1"/>
</dbReference>
<dbReference type="PANTHER" id="PTHR43308:SF5">
    <property type="entry name" value="S-LAYER PROTEIN _ PEPTIDOGLYCAN ENDO-BETA-N-ACETYLGLUCOSAMINIDASE"/>
    <property type="match status" value="1"/>
</dbReference>
<keyword evidence="4" id="KW-1185">Reference proteome</keyword>
<dbReference type="InterPro" id="IPR051465">
    <property type="entry name" value="Cell_Envelope_Struct_Comp"/>
</dbReference>
<dbReference type="eggNOG" id="COG4447">
    <property type="taxonomic scope" value="Bacteria"/>
</dbReference>
<feature type="domain" description="SLH" evidence="2">
    <location>
        <begin position="372"/>
        <end position="435"/>
    </location>
</feature>
<dbReference type="OrthoDB" id="1698971at2"/>
<accession>E0NP71</accession>
<name>E0NP71_9FIRM</name>
<dbReference type="Pfam" id="PF00395">
    <property type="entry name" value="SLH"/>
    <property type="match status" value="2"/>
</dbReference>
<dbReference type="EMBL" id="AEEH01000053">
    <property type="protein sequence ID" value="EFM24539.1"/>
    <property type="molecule type" value="Genomic_DNA"/>
</dbReference>
<dbReference type="InterPro" id="IPR013783">
    <property type="entry name" value="Ig-like_fold"/>
</dbReference>
<dbReference type="Proteomes" id="UP000003280">
    <property type="component" value="Unassembled WGS sequence"/>
</dbReference>
<dbReference type="STRING" id="862517.HMPREF9225_1960"/>
<comment type="caution">
    <text evidence="3">The sequence shown here is derived from an EMBL/GenBank/DDBJ whole genome shotgun (WGS) entry which is preliminary data.</text>
</comment>
<sequence>MKRLLTIFLMALIIFTNAYAKDDIQVFLETPTMLQAKRGDNLKYSINIKVPNEAKKAYKSFVVTVLIDENLDVKSSSLVGATEKKDSIELKTTKVKNDSQSLITLAVMNIDSIGSTELIKIPLDCVLKSDIGKVDGLKNSVILTSVGMDGSENTDQQSFVAQTPSTQATLSVNPIKEGDANANGKANPKAKINATLNGKSIGEVVADDNGSFTMKLPTIKAAQNIIFKSIYTVSGKEQNAEVAIVVEKSNIVPDKKVETKVENNRGNLNTKEELQDYLKFAETLETKGLGMESLLKFQAALATGKYLEIKSEATPDEIGKAIRDLDDVIKELRTPYMTGIEKDIFKVESYMTRGQGAFIFAKIINGEAPTSIYSTFKDVPQKMWYAEAIGFCEKNGVISGYDDKTFKPEKQLKRAEFAMIVYRYLGYNENFTKQSFSDVKPGYYAFDAINTLKDRGILTGSLDGKFHPEAKIKRGEAATIINRALRRNPNVEFLNKYGNNPFKDLKKKHWAYYEILEATGN</sequence>
<evidence type="ECO:0000259" key="2">
    <source>
        <dbReference type="PROSITE" id="PS51272"/>
    </source>
</evidence>
<protein>
    <recommendedName>
        <fullName evidence="2">SLH domain-containing protein</fullName>
    </recommendedName>
</protein>
<dbReference type="PANTHER" id="PTHR43308">
    <property type="entry name" value="OUTER MEMBRANE PROTEIN ALPHA-RELATED"/>
    <property type="match status" value="1"/>
</dbReference>
<organism evidence="3 4">
    <name type="scientific">Peptoniphilus duerdenii ATCC BAA-1640</name>
    <dbReference type="NCBI Taxonomy" id="862517"/>
    <lineage>
        <taxon>Bacteria</taxon>
        <taxon>Bacillati</taxon>
        <taxon>Bacillota</taxon>
        <taxon>Tissierellia</taxon>
        <taxon>Tissierellales</taxon>
        <taxon>Peptoniphilaceae</taxon>
        <taxon>Peptoniphilus</taxon>
    </lineage>
</organism>
<dbReference type="HOGENOM" id="CLU_538459_0_0_9"/>
<feature type="chain" id="PRO_5003138132" description="SLH domain-containing protein" evidence="1">
    <location>
        <begin position="21"/>
        <end position="521"/>
    </location>
</feature>
<evidence type="ECO:0000256" key="1">
    <source>
        <dbReference type="SAM" id="SignalP"/>
    </source>
</evidence>
<keyword evidence="1" id="KW-0732">Signal</keyword>
<reference evidence="3 4" key="1">
    <citation type="submission" date="2010-07" db="EMBL/GenBank/DDBJ databases">
        <authorList>
            <person name="Muzny D."/>
            <person name="Qin X."/>
            <person name="Deng J."/>
            <person name="Jiang H."/>
            <person name="Liu Y."/>
            <person name="Qu J."/>
            <person name="Song X.-Z."/>
            <person name="Zhang L."/>
            <person name="Thornton R."/>
            <person name="Coyle M."/>
            <person name="Francisco L."/>
            <person name="Jackson L."/>
            <person name="Javaid M."/>
            <person name="Korchina V."/>
            <person name="Kovar C."/>
            <person name="Mata R."/>
            <person name="Mathew T."/>
            <person name="Ngo R."/>
            <person name="Nguyen L."/>
            <person name="Nguyen N."/>
            <person name="Okwuonu G."/>
            <person name="Ongeri F."/>
            <person name="Pham C."/>
            <person name="Simmons D."/>
            <person name="Wilczek-Boney K."/>
            <person name="Hale W."/>
            <person name="Jakkamsetti A."/>
            <person name="Pham P."/>
            <person name="Ruth R."/>
            <person name="San Lucas F."/>
            <person name="Warren J."/>
            <person name="Zhang J."/>
            <person name="Zhao Z."/>
            <person name="Zhou C."/>
            <person name="Zhu D."/>
            <person name="Lee S."/>
            <person name="Bess C."/>
            <person name="Blankenburg K."/>
            <person name="Forbes L."/>
            <person name="Fu Q."/>
            <person name="Gubbala S."/>
            <person name="Hirani K."/>
            <person name="Jayaseelan J.C."/>
            <person name="Lara F."/>
            <person name="Munidasa M."/>
            <person name="Palculict T."/>
            <person name="Patil S."/>
            <person name="Pu L.-L."/>
            <person name="Saada N."/>
            <person name="Tang L."/>
            <person name="Weissenberger G."/>
            <person name="Zhu Y."/>
            <person name="Hemphill L."/>
            <person name="Shang Y."/>
            <person name="Youmans B."/>
            <person name="Ayvaz T."/>
            <person name="Ross M."/>
            <person name="Santibanez J."/>
            <person name="Aqrawi P."/>
            <person name="Gross S."/>
            <person name="Joshi V."/>
            <person name="Fowler G."/>
            <person name="Nazareth L."/>
            <person name="Reid J."/>
            <person name="Worley K."/>
            <person name="Petrosino J."/>
            <person name="Highlander S."/>
            <person name="Gibbs R."/>
        </authorList>
    </citation>
    <scope>NUCLEOTIDE SEQUENCE [LARGE SCALE GENOMIC DNA]</scope>
    <source>
        <strain evidence="3 4">ATCC BAA-1640</strain>
    </source>
</reference>
<dbReference type="Gene3D" id="2.60.40.10">
    <property type="entry name" value="Immunoglobulins"/>
    <property type="match status" value="1"/>
</dbReference>
<dbReference type="AlphaFoldDB" id="E0NP71"/>
<proteinExistence type="predicted"/>
<evidence type="ECO:0000313" key="4">
    <source>
        <dbReference type="Proteomes" id="UP000003280"/>
    </source>
</evidence>
<dbReference type="InterPro" id="IPR001119">
    <property type="entry name" value="SLH_dom"/>
</dbReference>
<evidence type="ECO:0000313" key="3">
    <source>
        <dbReference type="EMBL" id="EFM24539.1"/>
    </source>
</evidence>
<feature type="domain" description="SLH" evidence="2">
    <location>
        <begin position="436"/>
        <end position="495"/>
    </location>
</feature>